<accession>A0A368RGU1</accession>
<evidence type="ECO:0000256" key="1">
    <source>
        <dbReference type="SAM" id="MobiDB-lite"/>
    </source>
</evidence>
<protein>
    <submittedName>
        <fullName evidence="2">Uncharacterized protein</fullName>
    </submittedName>
</protein>
<feature type="compositionally biased region" description="Low complexity" evidence="1">
    <location>
        <begin position="46"/>
        <end position="63"/>
    </location>
</feature>
<name>A0A368RGU1_SETIT</name>
<reference evidence="2" key="2">
    <citation type="submission" date="2015-07" db="EMBL/GenBank/DDBJ databases">
        <authorList>
            <person name="Noorani M."/>
        </authorList>
    </citation>
    <scope>NUCLEOTIDE SEQUENCE</scope>
    <source>
        <strain evidence="2">Yugu1</strain>
    </source>
</reference>
<feature type="region of interest" description="Disordered" evidence="1">
    <location>
        <begin position="14"/>
        <end position="98"/>
    </location>
</feature>
<proteinExistence type="predicted"/>
<sequence>MKIIEVFYKKSDHEGHLQNYRSATRSPAPPRRLAGVPPHSGRPFPSLGASSSSCSCRSKTSGLKSESKRSTPRSSVRQEIPERLLRRRATVRPQQQRW</sequence>
<dbReference type="EMBL" id="CM003533">
    <property type="protein sequence ID" value="RCV29352.1"/>
    <property type="molecule type" value="Genomic_DNA"/>
</dbReference>
<dbReference type="AlphaFoldDB" id="A0A368RGU1"/>
<gene>
    <name evidence="2" type="ORF">SETIT_6G006200v2</name>
</gene>
<evidence type="ECO:0000313" key="2">
    <source>
        <dbReference type="EMBL" id="RCV29352.1"/>
    </source>
</evidence>
<reference evidence="2" key="1">
    <citation type="journal article" date="2012" name="Nat. Biotechnol.">
        <title>Reference genome sequence of the model plant Setaria.</title>
        <authorList>
            <person name="Bennetzen J.L."/>
            <person name="Schmutz J."/>
            <person name="Wang H."/>
            <person name="Percifield R."/>
            <person name="Hawkins J."/>
            <person name="Pontaroli A.C."/>
            <person name="Estep M."/>
            <person name="Feng L."/>
            <person name="Vaughn J.N."/>
            <person name="Grimwood J."/>
            <person name="Jenkins J."/>
            <person name="Barry K."/>
            <person name="Lindquist E."/>
            <person name="Hellsten U."/>
            <person name="Deshpande S."/>
            <person name="Wang X."/>
            <person name="Wu X."/>
            <person name="Mitros T."/>
            <person name="Triplett J."/>
            <person name="Yang X."/>
            <person name="Ye C.Y."/>
            <person name="Mauro-Herrera M."/>
            <person name="Wang L."/>
            <person name="Li P."/>
            <person name="Sharma M."/>
            <person name="Sharma R."/>
            <person name="Ronald P.C."/>
            <person name="Panaud O."/>
            <person name="Kellogg E.A."/>
            <person name="Brutnell T.P."/>
            <person name="Doust A.N."/>
            <person name="Tuskan G.A."/>
            <person name="Rokhsar D."/>
            <person name="Devos K.M."/>
        </authorList>
    </citation>
    <scope>NUCLEOTIDE SEQUENCE [LARGE SCALE GENOMIC DNA]</scope>
    <source>
        <strain evidence="2">Yugu1</strain>
    </source>
</reference>
<organism evidence="2">
    <name type="scientific">Setaria italica</name>
    <name type="common">Foxtail millet</name>
    <name type="synonym">Panicum italicum</name>
    <dbReference type="NCBI Taxonomy" id="4555"/>
    <lineage>
        <taxon>Eukaryota</taxon>
        <taxon>Viridiplantae</taxon>
        <taxon>Streptophyta</taxon>
        <taxon>Embryophyta</taxon>
        <taxon>Tracheophyta</taxon>
        <taxon>Spermatophyta</taxon>
        <taxon>Magnoliopsida</taxon>
        <taxon>Liliopsida</taxon>
        <taxon>Poales</taxon>
        <taxon>Poaceae</taxon>
        <taxon>PACMAD clade</taxon>
        <taxon>Panicoideae</taxon>
        <taxon>Panicodae</taxon>
        <taxon>Paniceae</taxon>
        <taxon>Cenchrinae</taxon>
        <taxon>Setaria</taxon>
    </lineage>
</organism>